<protein>
    <submittedName>
        <fullName evidence="2">Uncharacterized protein</fullName>
    </submittedName>
</protein>
<feature type="region of interest" description="Disordered" evidence="1">
    <location>
        <begin position="82"/>
        <end position="114"/>
    </location>
</feature>
<dbReference type="AlphaFoldDB" id="A0A059XLM4"/>
<evidence type="ECO:0000313" key="2">
    <source>
        <dbReference type="EMBL" id="AIA29434.1"/>
    </source>
</evidence>
<dbReference type="EMBL" id="CP007521">
    <property type="protein sequence ID" value="AIA29434.1"/>
    <property type="molecule type" value="Genomic_DNA"/>
</dbReference>
<name>A0A059XLM4_9BACT</name>
<accession>A0A059XLM4</accession>
<dbReference type="Proteomes" id="UP000027088">
    <property type="component" value="Chromosome"/>
</dbReference>
<feature type="compositionally biased region" description="Basic and acidic residues" evidence="1">
    <location>
        <begin position="90"/>
        <end position="114"/>
    </location>
</feature>
<organism evidence="2 3">
    <name type="scientific">Mycoplasmopsis californica</name>
    <dbReference type="NCBI Taxonomy" id="2113"/>
    <lineage>
        <taxon>Bacteria</taxon>
        <taxon>Bacillati</taxon>
        <taxon>Mycoplasmatota</taxon>
        <taxon>Mycoplasmoidales</taxon>
        <taxon>Metamycoplasmataceae</taxon>
        <taxon>Mycoplasmopsis</taxon>
    </lineage>
</organism>
<gene>
    <name evidence="2" type="ORF">MCFN_01450</name>
</gene>
<dbReference type="KEGG" id="mcr:MCFN_01450"/>
<reference evidence="2 3" key="1">
    <citation type="journal article" date="2014" name="Genome Announc.">
        <title>Complete Genome Sequence of the Bovine Mastitis Pathogen Mycoplasma californicum Strain ST-6T (ATCC 33461T).</title>
        <authorList>
            <person name="Calcutt M.J."/>
            <person name="Foecking M.F."/>
            <person name="Fox L.K."/>
        </authorList>
    </citation>
    <scope>NUCLEOTIDE SEQUENCE [LARGE SCALE GENOMIC DNA]</scope>
    <source>
        <strain evidence="2 3">ST-6</strain>
    </source>
</reference>
<evidence type="ECO:0000256" key="1">
    <source>
        <dbReference type="SAM" id="MobiDB-lite"/>
    </source>
</evidence>
<dbReference type="RefSeq" id="WP_038561490.1">
    <property type="nucleotide sequence ID" value="NZ_CP007521.1"/>
</dbReference>
<evidence type="ECO:0000313" key="3">
    <source>
        <dbReference type="Proteomes" id="UP000027088"/>
    </source>
</evidence>
<keyword evidence="3" id="KW-1185">Reference proteome</keyword>
<proteinExistence type="predicted"/>
<sequence>MLLMPLATTTTLSMLFASCKNKNHDTKQNQELQIAKTNYETTLTSANQLKTTLETQIASAQESVPKSPTKLNYQSAKNQLGNAIQAASKQKSEIDDTEAKKQKQESELSSAKDKSLKTLDNAIKEAEPKEKEQLEKFKNKLTPIDSEHDSSGYIVFKFKTSKTIYNKIKDNILTMKFKIIGVQCHMYSDTTTSAEYSNGNSKIYANLCTIYKA</sequence>